<sequence length="126" mass="14445">MPRWPDVVRCNYASCLTSISIIGSRRDLTPRSIGLGDVVGRGGARRTGRRPNRRRLLLDLDTCVGVGAWPLLCSPPQELLEPETDFLLFLKRKREFRKDHWMENSDKKDPRDFVYPIQPNLSRAPG</sequence>
<protein>
    <submittedName>
        <fullName evidence="2">Uncharacterized protein</fullName>
    </submittedName>
</protein>
<accession>A0A921RBV8</accession>
<evidence type="ECO:0000256" key="1">
    <source>
        <dbReference type="SAM" id="MobiDB-lite"/>
    </source>
</evidence>
<comment type="caution">
    <text evidence="2">The sequence shown here is derived from an EMBL/GenBank/DDBJ whole genome shotgun (WGS) entry which is preliminary data.</text>
</comment>
<gene>
    <name evidence="2" type="ORF">BDA96_03G037600</name>
</gene>
<proteinExistence type="predicted"/>
<evidence type="ECO:0000313" key="3">
    <source>
        <dbReference type="Proteomes" id="UP000807115"/>
    </source>
</evidence>
<reference evidence="2" key="1">
    <citation type="journal article" date="2019" name="BMC Genomics">
        <title>A new reference genome for Sorghum bicolor reveals high levels of sequence similarity between sweet and grain genotypes: implications for the genetics of sugar metabolism.</title>
        <authorList>
            <person name="Cooper E.A."/>
            <person name="Brenton Z.W."/>
            <person name="Flinn B.S."/>
            <person name="Jenkins J."/>
            <person name="Shu S."/>
            <person name="Flowers D."/>
            <person name="Luo F."/>
            <person name="Wang Y."/>
            <person name="Xia P."/>
            <person name="Barry K."/>
            <person name="Daum C."/>
            <person name="Lipzen A."/>
            <person name="Yoshinaga Y."/>
            <person name="Schmutz J."/>
            <person name="Saski C."/>
            <person name="Vermerris W."/>
            <person name="Kresovich S."/>
        </authorList>
    </citation>
    <scope>NUCLEOTIDE SEQUENCE</scope>
</reference>
<feature type="compositionally biased region" description="Basic and acidic residues" evidence="1">
    <location>
        <begin position="101"/>
        <end position="112"/>
    </location>
</feature>
<dbReference type="AlphaFoldDB" id="A0A921RBV8"/>
<feature type="region of interest" description="Disordered" evidence="1">
    <location>
        <begin position="101"/>
        <end position="126"/>
    </location>
</feature>
<reference evidence="2" key="2">
    <citation type="submission" date="2020-10" db="EMBL/GenBank/DDBJ databases">
        <authorList>
            <person name="Cooper E.A."/>
            <person name="Brenton Z.W."/>
            <person name="Flinn B.S."/>
            <person name="Jenkins J."/>
            <person name="Shu S."/>
            <person name="Flowers D."/>
            <person name="Luo F."/>
            <person name="Wang Y."/>
            <person name="Xia P."/>
            <person name="Barry K."/>
            <person name="Daum C."/>
            <person name="Lipzen A."/>
            <person name="Yoshinaga Y."/>
            <person name="Schmutz J."/>
            <person name="Saski C."/>
            <person name="Vermerris W."/>
            <person name="Kresovich S."/>
        </authorList>
    </citation>
    <scope>NUCLEOTIDE SEQUENCE</scope>
</reference>
<name>A0A921RBV8_SORBI</name>
<evidence type="ECO:0000313" key="2">
    <source>
        <dbReference type="EMBL" id="KAG0536122.1"/>
    </source>
</evidence>
<dbReference type="EMBL" id="CM027682">
    <property type="protein sequence ID" value="KAG0536122.1"/>
    <property type="molecule type" value="Genomic_DNA"/>
</dbReference>
<organism evidence="2 3">
    <name type="scientific">Sorghum bicolor</name>
    <name type="common">Sorghum</name>
    <name type="synonym">Sorghum vulgare</name>
    <dbReference type="NCBI Taxonomy" id="4558"/>
    <lineage>
        <taxon>Eukaryota</taxon>
        <taxon>Viridiplantae</taxon>
        <taxon>Streptophyta</taxon>
        <taxon>Embryophyta</taxon>
        <taxon>Tracheophyta</taxon>
        <taxon>Spermatophyta</taxon>
        <taxon>Magnoliopsida</taxon>
        <taxon>Liliopsida</taxon>
        <taxon>Poales</taxon>
        <taxon>Poaceae</taxon>
        <taxon>PACMAD clade</taxon>
        <taxon>Panicoideae</taxon>
        <taxon>Andropogonodae</taxon>
        <taxon>Andropogoneae</taxon>
        <taxon>Sorghinae</taxon>
        <taxon>Sorghum</taxon>
    </lineage>
</organism>
<dbReference type="Proteomes" id="UP000807115">
    <property type="component" value="Chromosome 3"/>
</dbReference>